<sequence>MAKKKLTFEESIERLEEIVEKLEQEEVSLDEAVAFYKEGLALSGFCKEKLAVAEGEILLLRKEAGLWQEEPFQSEEQEI</sequence>
<dbReference type="RefSeq" id="WP_082754318.1">
    <property type="nucleotide sequence ID" value="NZ_CP014223.1"/>
</dbReference>
<dbReference type="GO" id="GO:0009318">
    <property type="term" value="C:exodeoxyribonuclease VII complex"/>
    <property type="evidence" value="ECO:0007669"/>
    <property type="project" value="UniProtKB-UniRule"/>
</dbReference>
<dbReference type="OrthoDB" id="9798666at2"/>
<evidence type="ECO:0000256" key="7">
    <source>
        <dbReference type="SAM" id="Coils"/>
    </source>
</evidence>
<dbReference type="HAMAP" id="MF_00337">
    <property type="entry name" value="Exonuc_7_S"/>
    <property type="match status" value="1"/>
</dbReference>
<reference evidence="9" key="3">
    <citation type="submission" date="2016-11" db="EMBL/GenBank/DDBJ databases">
        <authorList>
            <person name="Varghese N."/>
            <person name="Submissions S."/>
        </authorList>
    </citation>
    <scope>NUCLEOTIDE SEQUENCE</scope>
    <source>
        <strain evidence="9">DSM 1682</strain>
    </source>
</reference>
<protein>
    <recommendedName>
        <fullName evidence="6">Exodeoxyribonuclease 7 small subunit</fullName>
        <ecNumber evidence="6">3.1.11.6</ecNumber>
    </recommendedName>
    <alternativeName>
        <fullName evidence="6">Exodeoxyribonuclease VII small subunit</fullName>
        <shortName evidence="6">Exonuclease VII small subunit</shortName>
    </alternativeName>
</protein>
<evidence type="ECO:0000256" key="1">
    <source>
        <dbReference type="ARBA" id="ARBA00009998"/>
    </source>
</evidence>
<keyword evidence="3 6" id="KW-0540">Nuclease</keyword>
<comment type="similarity">
    <text evidence="1 6">Belongs to the XseB family.</text>
</comment>
<dbReference type="InterPro" id="IPR037004">
    <property type="entry name" value="Exonuc_VII_ssu_sf"/>
</dbReference>
<evidence type="ECO:0000313" key="10">
    <source>
        <dbReference type="Proteomes" id="UP000068026"/>
    </source>
</evidence>
<dbReference type="GO" id="GO:0008855">
    <property type="term" value="F:exodeoxyribonuclease VII activity"/>
    <property type="evidence" value="ECO:0007669"/>
    <property type="project" value="UniProtKB-UniRule"/>
</dbReference>
<keyword evidence="10" id="KW-1185">Reference proteome</keyword>
<dbReference type="PANTHER" id="PTHR34137:SF1">
    <property type="entry name" value="EXODEOXYRIBONUCLEASE 7 SMALL SUBUNIT"/>
    <property type="match status" value="1"/>
</dbReference>
<name>A0A110A7F5_ANAPI</name>
<dbReference type="AlphaFoldDB" id="A0A110A7F5"/>
<evidence type="ECO:0000256" key="4">
    <source>
        <dbReference type="ARBA" id="ARBA00022801"/>
    </source>
</evidence>
<dbReference type="GO" id="GO:0005829">
    <property type="term" value="C:cytosol"/>
    <property type="evidence" value="ECO:0007669"/>
    <property type="project" value="TreeGrafter"/>
</dbReference>
<dbReference type="InterPro" id="IPR003761">
    <property type="entry name" value="Exonuc_VII_S"/>
</dbReference>
<evidence type="ECO:0000256" key="6">
    <source>
        <dbReference type="HAMAP-Rule" id="MF_00337"/>
    </source>
</evidence>
<proteinExistence type="inferred from homology"/>
<evidence type="ECO:0000313" key="9">
    <source>
        <dbReference type="EMBL" id="SHE88093.1"/>
    </source>
</evidence>
<organism evidence="9 11">
    <name type="scientific">Anaerotignum propionicum DSM 1682</name>
    <dbReference type="NCBI Taxonomy" id="991789"/>
    <lineage>
        <taxon>Bacteria</taxon>
        <taxon>Bacillati</taxon>
        <taxon>Bacillota</taxon>
        <taxon>Clostridia</taxon>
        <taxon>Lachnospirales</taxon>
        <taxon>Anaerotignaceae</taxon>
        <taxon>Anaerotignum</taxon>
    </lineage>
</organism>
<comment type="function">
    <text evidence="6">Bidirectionally degrades single-stranded DNA into large acid-insoluble oligonucleotides, which are then degraded further into small acid-soluble oligonucleotides.</text>
</comment>
<dbReference type="Proteomes" id="UP000068026">
    <property type="component" value="Chromosome"/>
</dbReference>
<dbReference type="KEGG" id="cpro:CPRO_20620"/>
<evidence type="ECO:0000256" key="2">
    <source>
        <dbReference type="ARBA" id="ARBA00022490"/>
    </source>
</evidence>
<dbReference type="EC" id="3.1.11.6" evidence="6"/>
<keyword evidence="7" id="KW-0175">Coiled coil</keyword>
<keyword evidence="2 6" id="KW-0963">Cytoplasm</keyword>
<keyword evidence="4 6" id="KW-0378">Hydrolase</keyword>
<dbReference type="GO" id="GO:0006308">
    <property type="term" value="P:DNA catabolic process"/>
    <property type="evidence" value="ECO:0007669"/>
    <property type="project" value="UniProtKB-UniRule"/>
</dbReference>
<reference evidence="8 10" key="1">
    <citation type="journal article" date="2016" name="Genome Announc.">
        <title>Complete Genome Sequence of the Amino Acid-Fermenting Clostridium propionicum X2 (DSM 1682).</title>
        <authorList>
            <person name="Poehlein A."/>
            <person name="Schlien K."/>
            <person name="Chowdhury N.P."/>
            <person name="Gottschalk G."/>
            <person name="Buckel W."/>
            <person name="Daniel R."/>
        </authorList>
    </citation>
    <scope>NUCLEOTIDE SEQUENCE [LARGE SCALE GENOMIC DNA]</scope>
    <source>
        <strain evidence="8 10">X2</strain>
    </source>
</reference>
<reference evidence="10" key="2">
    <citation type="submission" date="2016-01" db="EMBL/GenBank/DDBJ databases">
        <authorList>
            <person name="Poehlein A."/>
            <person name="Schlien K."/>
            <person name="Gottschalk G."/>
            <person name="Buckel W."/>
            <person name="Daniel R."/>
        </authorList>
    </citation>
    <scope>NUCLEOTIDE SEQUENCE [LARGE SCALE GENOMIC DNA]</scope>
    <source>
        <strain evidence="10">X2</strain>
    </source>
</reference>
<comment type="subcellular location">
    <subcellularLocation>
        <location evidence="6">Cytoplasm</location>
    </subcellularLocation>
</comment>
<dbReference type="NCBIfam" id="TIGR01280">
    <property type="entry name" value="xseB"/>
    <property type="match status" value="1"/>
</dbReference>
<dbReference type="Pfam" id="PF02609">
    <property type="entry name" value="Exonuc_VII_S"/>
    <property type="match status" value="1"/>
</dbReference>
<reference evidence="11" key="4">
    <citation type="submission" date="2016-11" db="EMBL/GenBank/DDBJ databases">
        <authorList>
            <person name="Jaros S."/>
            <person name="Januszkiewicz K."/>
            <person name="Wedrychowicz H."/>
        </authorList>
    </citation>
    <scope>NUCLEOTIDE SEQUENCE [LARGE SCALE GENOMIC DNA]</scope>
    <source>
        <strain evidence="11">DSM 1682</strain>
    </source>
</reference>
<dbReference type="PANTHER" id="PTHR34137">
    <property type="entry name" value="EXODEOXYRIBONUCLEASE 7 SMALL SUBUNIT"/>
    <property type="match status" value="1"/>
</dbReference>
<evidence type="ECO:0000256" key="3">
    <source>
        <dbReference type="ARBA" id="ARBA00022722"/>
    </source>
</evidence>
<comment type="subunit">
    <text evidence="6">Heterooligomer composed of large and small subunits.</text>
</comment>
<dbReference type="EMBL" id="FQUA01000009">
    <property type="protein sequence ID" value="SHE88093.1"/>
    <property type="molecule type" value="Genomic_DNA"/>
</dbReference>
<gene>
    <name evidence="6 8" type="primary">xseB</name>
    <name evidence="8" type="ORF">CPRO_20620</name>
    <name evidence="9" type="ORF">SAMN02745151_02083</name>
</gene>
<dbReference type="Proteomes" id="UP000184204">
    <property type="component" value="Unassembled WGS sequence"/>
</dbReference>
<dbReference type="SUPFAM" id="SSF116842">
    <property type="entry name" value="XseB-like"/>
    <property type="match status" value="1"/>
</dbReference>
<dbReference type="Gene3D" id="1.10.287.1040">
    <property type="entry name" value="Exonuclease VII, small subunit"/>
    <property type="match status" value="1"/>
</dbReference>
<dbReference type="PIRSF" id="PIRSF006488">
    <property type="entry name" value="Exonuc_VII_S"/>
    <property type="match status" value="1"/>
</dbReference>
<accession>A0A110A7F5</accession>
<evidence type="ECO:0000313" key="8">
    <source>
        <dbReference type="EMBL" id="AMJ41643.1"/>
    </source>
</evidence>
<feature type="coiled-coil region" evidence="7">
    <location>
        <begin position="5"/>
        <end position="32"/>
    </location>
</feature>
<evidence type="ECO:0000313" key="11">
    <source>
        <dbReference type="Proteomes" id="UP000184204"/>
    </source>
</evidence>
<comment type="catalytic activity">
    <reaction evidence="6">
        <text>Exonucleolytic cleavage in either 5'- to 3'- or 3'- to 5'-direction to yield nucleoside 5'-phosphates.</text>
        <dbReference type="EC" id="3.1.11.6"/>
    </reaction>
</comment>
<dbReference type="EMBL" id="CP014223">
    <property type="protein sequence ID" value="AMJ41643.1"/>
    <property type="molecule type" value="Genomic_DNA"/>
</dbReference>
<keyword evidence="5 6" id="KW-0269">Exonuclease</keyword>
<evidence type="ECO:0000256" key="5">
    <source>
        <dbReference type="ARBA" id="ARBA00022839"/>
    </source>
</evidence>